<evidence type="ECO:0008006" key="3">
    <source>
        <dbReference type="Google" id="ProtNLM"/>
    </source>
</evidence>
<name>A0AAV3V5D9_9ALTE</name>
<sequence>MKMKFKKRSLTIPPSEIIGKFESDTPEHLKTWIEAMC</sequence>
<organism evidence="1 2">
    <name type="scientific">Paraglaciecola chathamensis S18K6</name>
    <dbReference type="NCBI Taxonomy" id="1127672"/>
    <lineage>
        <taxon>Bacteria</taxon>
        <taxon>Pseudomonadati</taxon>
        <taxon>Pseudomonadota</taxon>
        <taxon>Gammaproteobacteria</taxon>
        <taxon>Alteromonadales</taxon>
        <taxon>Alteromonadaceae</taxon>
        <taxon>Paraglaciecola</taxon>
    </lineage>
</organism>
<proteinExistence type="predicted"/>
<gene>
    <name evidence="1" type="ORF">GCHA_4063</name>
</gene>
<evidence type="ECO:0000313" key="2">
    <source>
        <dbReference type="Proteomes" id="UP000006320"/>
    </source>
</evidence>
<comment type="caution">
    <text evidence="1">The sequence shown here is derived from an EMBL/GenBank/DDBJ whole genome shotgun (WGS) entry which is preliminary data.</text>
</comment>
<accession>A0AAV3V5D9</accession>
<reference evidence="1 2" key="1">
    <citation type="journal article" date="2017" name="Antonie Van Leeuwenhoek">
        <title>Rhizobium rhizosphaerae sp. nov., a novel species isolated from rice rhizosphere.</title>
        <authorList>
            <person name="Zhao J.J."/>
            <person name="Zhang J."/>
            <person name="Zhang R.J."/>
            <person name="Zhang C.W."/>
            <person name="Yin H.Q."/>
            <person name="Zhang X.X."/>
        </authorList>
    </citation>
    <scope>NUCLEOTIDE SEQUENCE [LARGE SCALE GENOMIC DNA]</scope>
    <source>
        <strain evidence="1 2">S18K6</strain>
    </source>
</reference>
<protein>
    <recommendedName>
        <fullName evidence="3">PH domain-containing protein</fullName>
    </recommendedName>
</protein>
<dbReference type="AlphaFoldDB" id="A0AAV3V5D9"/>
<dbReference type="Proteomes" id="UP000006320">
    <property type="component" value="Unassembled WGS sequence"/>
</dbReference>
<dbReference type="EMBL" id="BAEM01000053">
    <property type="protein sequence ID" value="GAC11989.1"/>
    <property type="molecule type" value="Genomic_DNA"/>
</dbReference>
<evidence type="ECO:0000313" key="1">
    <source>
        <dbReference type="EMBL" id="GAC11989.1"/>
    </source>
</evidence>